<reference evidence="6" key="3">
    <citation type="submission" date="2014-12" db="EMBL/GenBank/DDBJ databases">
        <authorList>
            <person name="Smet A."/>
        </authorList>
    </citation>
    <scope>NUCLEOTIDE SEQUENCE [LARGE SCALE GENOMIC DNA]</scope>
</reference>
<accession>A0A0K2X9C1</accession>
<name>A0A0K2X9C1_9HELI</name>
<dbReference type="InterPro" id="IPR003680">
    <property type="entry name" value="Flavodoxin_fold"/>
</dbReference>
<dbReference type="InterPro" id="IPR029039">
    <property type="entry name" value="Flavoprotein-like_sf"/>
</dbReference>
<proteinExistence type="predicted"/>
<dbReference type="RefSeq" id="WP_053940823.1">
    <property type="nucleotide sequence ID" value="NZ_CDMH01000014.1"/>
</dbReference>
<keyword evidence="6" id="KW-1185">Reference proteome</keyword>
<evidence type="ECO:0000313" key="7">
    <source>
        <dbReference type="Proteomes" id="UP000041394"/>
    </source>
</evidence>
<dbReference type="Proteomes" id="UP000041394">
    <property type="component" value="Unassembled WGS sequence"/>
</dbReference>
<dbReference type="SUPFAM" id="SSF52218">
    <property type="entry name" value="Flavoproteins"/>
    <property type="match status" value="1"/>
</dbReference>
<dbReference type="EMBL" id="CDMH01000014">
    <property type="protein sequence ID" value="CRF42163.1"/>
    <property type="molecule type" value="Genomic_DNA"/>
</dbReference>
<dbReference type="OrthoDB" id="9798454at2"/>
<keyword evidence="1" id="KW-0560">Oxidoreductase</keyword>
<evidence type="ECO:0000313" key="3">
    <source>
        <dbReference type="EMBL" id="CRF41761.1"/>
    </source>
</evidence>
<dbReference type="GO" id="GO:0003955">
    <property type="term" value="F:NAD(P)H dehydrogenase (quinone) activity"/>
    <property type="evidence" value="ECO:0007669"/>
    <property type="project" value="TreeGrafter"/>
</dbReference>
<dbReference type="STRING" id="1578720.HAL011_15760"/>
<evidence type="ECO:0000313" key="8">
    <source>
        <dbReference type="Proteomes" id="UP000045175"/>
    </source>
</evidence>
<dbReference type="EMBL" id="CDML01000053">
    <property type="protein sequence ID" value="CRF41761.1"/>
    <property type="molecule type" value="Genomic_DNA"/>
</dbReference>
<protein>
    <recommendedName>
        <fullName evidence="2">Flavodoxin-like fold domain-containing protein</fullName>
    </recommendedName>
</protein>
<feature type="domain" description="Flavodoxin-like fold" evidence="2">
    <location>
        <begin position="1"/>
        <end position="165"/>
    </location>
</feature>
<dbReference type="GO" id="GO:0009055">
    <property type="term" value="F:electron transfer activity"/>
    <property type="evidence" value="ECO:0007669"/>
    <property type="project" value="TreeGrafter"/>
</dbReference>
<evidence type="ECO:0000313" key="6">
    <source>
        <dbReference type="Proteomes" id="UP000038622"/>
    </source>
</evidence>
<evidence type="ECO:0000313" key="5">
    <source>
        <dbReference type="EMBL" id="CRF43495.1"/>
    </source>
</evidence>
<dbReference type="Gene3D" id="3.40.50.360">
    <property type="match status" value="1"/>
</dbReference>
<evidence type="ECO:0000259" key="2">
    <source>
        <dbReference type="Pfam" id="PF02525"/>
    </source>
</evidence>
<gene>
    <name evidence="3" type="ORF">HAL011_15760</name>
    <name evidence="4" type="ORF">HAL013_03220</name>
    <name evidence="5" type="ORF">HAL09_00360</name>
</gene>
<dbReference type="EMBL" id="CDMN01000001">
    <property type="protein sequence ID" value="CRF43495.1"/>
    <property type="molecule type" value="Genomic_DNA"/>
</dbReference>
<reference evidence="4" key="1">
    <citation type="submission" date="2014-12" db="EMBL/GenBank/DDBJ databases">
        <title>Whole genome sequences of four Staphylococcus schleiferi canine isolates.</title>
        <authorList>
            <person name="Misic A.M."/>
            <person name="Cain C."/>
            <person name="Morris D.O."/>
            <person name="Rankin S."/>
            <person name="Beiting D."/>
        </authorList>
    </citation>
    <scope>NUCLEOTIDE SEQUENCE</scope>
    <source>
        <strain evidence="3">ASB11</strain>
        <strain evidence="4">ASB13</strain>
        <strain evidence="5">ASB9</strain>
    </source>
</reference>
<dbReference type="Proteomes" id="UP000045175">
    <property type="component" value="Unassembled WGS sequence"/>
</dbReference>
<evidence type="ECO:0000313" key="4">
    <source>
        <dbReference type="EMBL" id="CRF42163.1"/>
    </source>
</evidence>
<dbReference type="AlphaFoldDB" id="A0A0K2X9C1"/>
<evidence type="ECO:0000256" key="1">
    <source>
        <dbReference type="ARBA" id="ARBA00023002"/>
    </source>
</evidence>
<dbReference type="PANTHER" id="PTHR47307">
    <property type="entry name" value="GLUTATHIONE-REGULATED POTASSIUM-EFFLUX SYSTEM ANCILLARY PROTEIN KEFG"/>
    <property type="match status" value="1"/>
</dbReference>
<dbReference type="GO" id="GO:0010181">
    <property type="term" value="F:FMN binding"/>
    <property type="evidence" value="ECO:0007669"/>
    <property type="project" value="TreeGrafter"/>
</dbReference>
<reference evidence="7 8" key="2">
    <citation type="submission" date="2014-12" db="EMBL/GenBank/DDBJ databases">
        <authorList>
            <person name="Jaenicke S."/>
        </authorList>
    </citation>
    <scope>NUCLEOTIDE SEQUENCE [LARGE SCALE GENOMIC DNA]</scope>
</reference>
<dbReference type="Pfam" id="PF02525">
    <property type="entry name" value="Flavodoxin_2"/>
    <property type="match status" value="1"/>
</dbReference>
<dbReference type="PANTHER" id="PTHR47307:SF1">
    <property type="entry name" value="GLUTATHIONE-REGULATED POTASSIUM-EFFLUX SYSTEM ANCILLARY PROTEIN KEFG"/>
    <property type="match status" value="1"/>
</dbReference>
<dbReference type="Proteomes" id="UP000038622">
    <property type="component" value="Unassembled WGS sequence"/>
</dbReference>
<organism evidence="4 8">
    <name type="scientific">Helicobacter ailurogastricus</name>
    <dbReference type="NCBI Taxonomy" id="1578720"/>
    <lineage>
        <taxon>Bacteria</taxon>
        <taxon>Pseudomonadati</taxon>
        <taxon>Campylobacterota</taxon>
        <taxon>Epsilonproteobacteria</taxon>
        <taxon>Campylobacterales</taxon>
        <taxon>Helicobacteraceae</taxon>
        <taxon>Helicobacter</taxon>
    </lineage>
</organism>
<dbReference type="InterPro" id="IPR046980">
    <property type="entry name" value="KefG/KefF"/>
</dbReference>
<sequence>MSILVVLAHPNLSTQSRVNKALKEALSSTSVEISDLYAQYPNFKIDIAGEQDKLIKAKSLVFQFPMFWYSCPALLKQYFDDVLTYGFVYGSKGKALADKTFALAISLGAREGDFQGKFSLESVLTPFRAISHFIGTKYAAPFLTYDTGNLSDTALQAQARGYQEWVKGLA</sequence>